<feature type="binding site" evidence="3">
    <location>
        <position position="346"/>
    </location>
    <ligand>
        <name>CTP</name>
        <dbReference type="ChEBI" id="CHEBI:37563"/>
    </ligand>
</feature>
<evidence type="ECO:0000313" key="7">
    <source>
        <dbReference type="EMBL" id="MBP2294021.1"/>
    </source>
</evidence>
<feature type="binding site" evidence="3">
    <location>
        <position position="295"/>
    </location>
    <ligand>
        <name>CTP</name>
        <dbReference type="ChEBI" id="CHEBI:37563"/>
    </ligand>
</feature>
<feature type="region of interest" description="Phosphopantothenoylcysteine decarboxylase" evidence="3">
    <location>
        <begin position="1"/>
        <end position="197"/>
    </location>
</feature>
<sequence>MADSPLLSGKRILLVIAGGIAAYKSLELIRRLKERGATVRAVLTKAGAQFVTPLSVQALTEDTVYQDLWSLTDESEMGHIQLSRAADLVLVAPATANLLARMAAGMADDLAATVVLATDKPVLVAPAMNVRMWEHPATRANMRLLEERGVRRVGPNKGDMACGEYGFGRMAEPMEILQAIVTYFEERDAPKPLKGKRALVTSGPTFEPIDPVRYIANRSSGRQGHAIAAALHRLGAEVTLVTGPTRLADPPGCAIRPIETAREMLAACEAALPVDIAVCAAAVADWRVAGESDRKLKKDGGGPPGLTLTENPDILAALSQSTSQRPALVVGFAAETGNVVEYATAKRIRKGCDWIVANDVSPGTTTFGGSENTVHLIRDGGIEDWPTMGKEAVAARLAEAIAQHFNQPSATTPDQTKQENVP</sequence>
<dbReference type="HAMAP" id="MF_02225">
    <property type="entry name" value="CoaBC"/>
    <property type="match status" value="1"/>
</dbReference>
<evidence type="ECO:0000256" key="1">
    <source>
        <dbReference type="ARBA" id="ARBA00022793"/>
    </source>
</evidence>
<dbReference type="RefSeq" id="WP_209767965.1">
    <property type="nucleotide sequence ID" value="NZ_JAGINP010000013.1"/>
</dbReference>
<dbReference type="SUPFAM" id="SSF102645">
    <property type="entry name" value="CoaB-like"/>
    <property type="match status" value="1"/>
</dbReference>
<comment type="catalytic activity">
    <reaction evidence="3 4">
        <text>(R)-4'-phosphopantothenate + L-cysteine + CTP = N-[(R)-4-phosphopantothenoyl]-L-cysteine + CMP + diphosphate + H(+)</text>
        <dbReference type="Rhea" id="RHEA:19397"/>
        <dbReference type="ChEBI" id="CHEBI:10986"/>
        <dbReference type="ChEBI" id="CHEBI:15378"/>
        <dbReference type="ChEBI" id="CHEBI:33019"/>
        <dbReference type="ChEBI" id="CHEBI:35235"/>
        <dbReference type="ChEBI" id="CHEBI:37563"/>
        <dbReference type="ChEBI" id="CHEBI:59458"/>
        <dbReference type="ChEBI" id="CHEBI:60377"/>
        <dbReference type="EC" id="6.3.2.5"/>
    </reaction>
</comment>
<keyword evidence="2 3" id="KW-0456">Lyase</keyword>
<feature type="region of interest" description="Phosphopantothenate--cysteine ligase" evidence="3">
    <location>
        <begin position="198"/>
        <end position="422"/>
    </location>
</feature>
<feature type="binding site" evidence="3">
    <location>
        <begin position="312"/>
        <end position="315"/>
    </location>
    <ligand>
        <name>CTP</name>
        <dbReference type="ChEBI" id="CHEBI:37563"/>
    </ligand>
</feature>
<evidence type="ECO:0000256" key="3">
    <source>
        <dbReference type="HAMAP-Rule" id="MF_02225"/>
    </source>
</evidence>
<comment type="similarity">
    <text evidence="3 4">In the C-terminal section; belongs to the PPC synthetase family.</text>
</comment>
<comment type="function">
    <text evidence="4">Catalyzes two steps in the biosynthesis of coenzyme A. In the first step cysteine is conjugated to 4'-phosphopantothenate to form 4-phosphopantothenoylcysteine, in the latter compound is decarboxylated to form 4'-phosphopantotheine.</text>
</comment>
<dbReference type="Pfam" id="PF04127">
    <property type="entry name" value="DFP"/>
    <property type="match status" value="1"/>
</dbReference>
<comment type="cofactor">
    <cofactor evidence="3">
        <name>FMN</name>
        <dbReference type="ChEBI" id="CHEBI:58210"/>
    </cofactor>
    <text evidence="3">Binds 1 FMN per subunit.</text>
</comment>
<evidence type="ECO:0000259" key="5">
    <source>
        <dbReference type="Pfam" id="PF02441"/>
    </source>
</evidence>
<comment type="pathway">
    <text evidence="3 4">Cofactor biosynthesis; coenzyme A biosynthesis; CoA from (R)-pantothenate: step 2/5.</text>
</comment>
<feature type="binding site" evidence="3">
    <location>
        <position position="332"/>
    </location>
    <ligand>
        <name>CTP</name>
        <dbReference type="ChEBI" id="CHEBI:37563"/>
    </ligand>
</feature>
<keyword evidence="3" id="KW-0460">Magnesium</keyword>
<dbReference type="SUPFAM" id="SSF52507">
    <property type="entry name" value="Homo-oligomeric flavin-containing Cys decarboxylases, HFCD"/>
    <property type="match status" value="1"/>
</dbReference>
<dbReference type="InterPro" id="IPR035929">
    <property type="entry name" value="CoaB-like_sf"/>
</dbReference>
<keyword evidence="1 3" id="KW-0210">Decarboxylase</keyword>
<gene>
    <name evidence="3" type="primary">coaBC</name>
    <name evidence="7" type="ORF">J2851_003806</name>
</gene>
<comment type="function">
    <text evidence="3">Catalyzes two sequential steps in the biosynthesis of coenzyme A. In the first step cysteine is conjugated to 4'-phosphopantothenate to form 4-phosphopantothenoylcysteine. In the second step the latter compound is decarboxylated to form 4'-phosphopantotheine.</text>
</comment>
<feature type="domain" description="DNA/pantothenate metabolism flavoprotein C-terminal" evidence="6">
    <location>
        <begin position="193"/>
        <end position="403"/>
    </location>
</feature>
<keyword evidence="3 4" id="KW-0285">Flavoprotein</keyword>
<comment type="caution">
    <text evidence="3">Lacks conserved residue(s) required for the propagation of feature annotation.</text>
</comment>
<comment type="pathway">
    <text evidence="3 4">Cofactor biosynthesis; coenzyme A biosynthesis; CoA from (R)-pantothenate: step 3/5.</text>
</comment>
<dbReference type="EMBL" id="JAGINP010000013">
    <property type="protein sequence ID" value="MBP2294021.1"/>
    <property type="molecule type" value="Genomic_DNA"/>
</dbReference>
<dbReference type="PANTHER" id="PTHR14359:SF6">
    <property type="entry name" value="PHOSPHOPANTOTHENOYLCYSTEINE DECARBOXYLASE"/>
    <property type="match status" value="1"/>
</dbReference>
<comment type="similarity">
    <text evidence="3 4">In the N-terminal section; belongs to the HFCD (homo-oligomeric flavin containing Cys decarboxylase) superfamily.</text>
</comment>
<dbReference type="Gene3D" id="3.40.50.1950">
    <property type="entry name" value="Flavin prenyltransferase-like"/>
    <property type="match status" value="1"/>
</dbReference>
<dbReference type="Pfam" id="PF02441">
    <property type="entry name" value="Flavoprotein"/>
    <property type="match status" value="1"/>
</dbReference>
<dbReference type="InterPro" id="IPR007085">
    <property type="entry name" value="DNA/pantothenate-metab_flavo_C"/>
</dbReference>
<keyword evidence="3 4" id="KW-0288">FMN</keyword>
<comment type="cofactor">
    <cofactor evidence="3">
        <name>Mg(2+)</name>
        <dbReference type="ChEBI" id="CHEBI:18420"/>
    </cofactor>
</comment>
<evidence type="ECO:0000313" key="8">
    <source>
        <dbReference type="Proteomes" id="UP000781958"/>
    </source>
</evidence>
<name>A0ABS4SN78_9PROT</name>
<protein>
    <recommendedName>
        <fullName evidence="3">Coenzyme A biosynthesis bifunctional protein CoaBC</fullName>
    </recommendedName>
    <alternativeName>
        <fullName evidence="3">DNA/pantothenate metabolism flavoprotein</fullName>
    </alternativeName>
    <alternativeName>
        <fullName evidence="3">Phosphopantothenoylcysteine synthetase/decarboxylase</fullName>
        <shortName evidence="3">PPCS-PPCDC</shortName>
    </alternativeName>
    <domain>
        <recommendedName>
            <fullName evidence="3">Phosphopantothenoylcysteine decarboxylase</fullName>
            <shortName evidence="3">PPC decarboxylase</shortName>
            <shortName evidence="3">PPC-DC</shortName>
            <ecNumber evidence="3">4.1.1.36</ecNumber>
        </recommendedName>
        <alternativeName>
            <fullName evidence="3">CoaC</fullName>
        </alternativeName>
    </domain>
    <domain>
        <recommendedName>
            <fullName evidence="3">Phosphopantothenate--cysteine ligase</fullName>
            <ecNumber evidence="3">6.3.2.5</ecNumber>
        </recommendedName>
        <alternativeName>
            <fullName evidence="3">CoaB</fullName>
        </alternativeName>
        <alternativeName>
            <fullName evidence="3">Phosphopantothenoylcysteine synthetase</fullName>
            <shortName evidence="3">PPC synthetase</shortName>
            <shortName evidence="3">PPC-S</shortName>
        </alternativeName>
    </domain>
</protein>
<dbReference type="EC" id="6.3.2.5" evidence="3"/>
<dbReference type="GO" id="GO:0004632">
    <property type="term" value="F:phosphopantothenate--cysteine ligase activity"/>
    <property type="evidence" value="ECO:0007669"/>
    <property type="project" value="UniProtKB-EC"/>
</dbReference>
<feature type="binding site" evidence="3">
    <location>
        <position position="285"/>
    </location>
    <ligand>
        <name>CTP</name>
        <dbReference type="ChEBI" id="CHEBI:37563"/>
    </ligand>
</feature>
<comment type="caution">
    <text evidence="7">The sequence shown here is derived from an EMBL/GenBank/DDBJ whole genome shotgun (WGS) entry which is preliminary data.</text>
</comment>
<dbReference type="PANTHER" id="PTHR14359">
    <property type="entry name" value="HOMO-OLIGOMERIC FLAVIN CONTAINING CYS DECARBOXYLASE FAMILY"/>
    <property type="match status" value="1"/>
</dbReference>
<reference evidence="7 8" key="1">
    <citation type="submission" date="2021-03" db="EMBL/GenBank/DDBJ databases">
        <title>Genomic Encyclopedia of Type Strains, Phase III (KMG-III): the genomes of soil and plant-associated and newly described type strains.</title>
        <authorList>
            <person name="Whitman W."/>
        </authorList>
    </citation>
    <scope>NUCLEOTIDE SEQUENCE [LARGE SCALE GENOMIC DNA]</scope>
    <source>
        <strain evidence="7 8">IMMIB AFH-6</strain>
    </source>
</reference>
<keyword evidence="3" id="KW-0479">Metal-binding</keyword>
<keyword evidence="3" id="KW-0511">Multifunctional enzyme</keyword>
<keyword evidence="3 4" id="KW-0436">Ligase</keyword>
<keyword evidence="8" id="KW-1185">Reference proteome</keyword>
<organism evidence="7 8">
    <name type="scientific">Azospirillum rugosum</name>
    <dbReference type="NCBI Taxonomy" id="416170"/>
    <lineage>
        <taxon>Bacteria</taxon>
        <taxon>Pseudomonadati</taxon>
        <taxon>Pseudomonadota</taxon>
        <taxon>Alphaproteobacteria</taxon>
        <taxon>Rhodospirillales</taxon>
        <taxon>Azospirillaceae</taxon>
        <taxon>Azospirillum</taxon>
    </lineage>
</organism>
<evidence type="ECO:0000256" key="4">
    <source>
        <dbReference type="RuleBase" id="RU364078"/>
    </source>
</evidence>
<dbReference type="InterPro" id="IPR036551">
    <property type="entry name" value="Flavin_trans-like"/>
</dbReference>
<dbReference type="Proteomes" id="UP000781958">
    <property type="component" value="Unassembled WGS sequence"/>
</dbReference>
<accession>A0ABS4SN78</accession>
<dbReference type="Gene3D" id="3.40.50.10300">
    <property type="entry name" value="CoaB-like"/>
    <property type="match status" value="1"/>
</dbReference>
<dbReference type="InterPro" id="IPR005252">
    <property type="entry name" value="CoaBC"/>
</dbReference>
<dbReference type="InterPro" id="IPR003382">
    <property type="entry name" value="Flavoprotein"/>
</dbReference>
<comment type="catalytic activity">
    <reaction evidence="3 4">
        <text>N-[(R)-4-phosphopantothenoyl]-L-cysteine + H(+) = (R)-4'-phosphopantetheine + CO2</text>
        <dbReference type="Rhea" id="RHEA:16793"/>
        <dbReference type="ChEBI" id="CHEBI:15378"/>
        <dbReference type="ChEBI" id="CHEBI:16526"/>
        <dbReference type="ChEBI" id="CHEBI:59458"/>
        <dbReference type="ChEBI" id="CHEBI:61723"/>
        <dbReference type="EC" id="4.1.1.36"/>
    </reaction>
</comment>
<feature type="binding site" evidence="3">
    <location>
        <position position="350"/>
    </location>
    <ligand>
        <name>CTP</name>
        <dbReference type="ChEBI" id="CHEBI:37563"/>
    </ligand>
</feature>
<evidence type="ECO:0000256" key="2">
    <source>
        <dbReference type="ARBA" id="ARBA00023239"/>
    </source>
</evidence>
<dbReference type="NCBIfam" id="TIGR00521">
    <property type="entry name" value="coaBC_dfp"/>
    <property type="match status" value="1"/>
</dbReference>
<feature type="active site" description="Proton donor" evidence="3">
    <location>
        <position position="162"/>
    </location>
</feature>
<dbReference type="GO" id="GO:0004633">
    <property type="term" value="F:phosphopantothenoylcysteine decarboxylase activity"/>
    <property type="evidence" value="ECO:0007669"/>
    <property type="project" value="UniProtKB-EC"/>
</dbReference>
<feature type="domain" description="Flavoprotein" evidence="5">
    <location>
        <begin position="10"/>
        <end position="181"/>
    </location>
</feature>
<proteinExistence type="inferred from homology"/>
<dbReference type="EC" id="4.1.1.36" evidence="3"/>
<evidence type="ECO:0000259" key="6">
    <source>
        <dbReference type="Pfam" id="PF04127"/>
    </source>
</evidence>